<dbReference type="PANTHER" id="PTHR14588:SF2">
    <property type="entry name" value="DDB1- AND CUL4-ASSOCIATED FACTOR 10"/>
    <property type="match status" value="1"/>
</dbReference>
<organism evidence="5 6">
    <name type="scientific">Lepeophtheirus salmonis</name>
    <name type="common">Salmon louse</name>
    <name type="synonym">Caligus salmonis</name>
    <dbReference type="NCBI Taxonomy" id="72036"/>
    <lineage>
        <taxon>Eukaryota</taxon>
        <taxon>Metazoa</taxon>
        <taxon>Ecdysozoa</taxon>
        <taxon>Arthropoda</taxon>
        <taxon>Crustacea</taxon>
        <taxon>Multicrustacea</taxon>
        <taxon>Hexanauplia</taxon>
        <taxon>Copepoda</taxon>
        <taxon>Siphonostomatoida</taxon>
        <taxon>Caligidae</taxon>
        <taxon>Lepeophtheirus</taxon>
    </lineage>
</organism>
<dbReference type="PROSITE" id="PS50082">
    <property type="entry name" value="WD_REPEATS_2"/>
    <property type="match status" value="1"/>
</dbReference>
<dbReference type="InterPro" id="IPR001680">
    <property type="entry name" value="WD40_rpt"/>
</dbReference>
<dbReference type="SUPFAM" id="SSF50978">
    <property type="entry name" value="WD40 repeat-like"/>
    <property type="match status" value="1"/>
</dbReference>
<feature type="compositionally biased region" description="Polar residues" evidence="4">
    <location>
        <begin position="276"/>
        <end position="286"/>
    </location>
</feature>
<dbReference type="SMART" id="SM00320">
    <property type="entry name" value="WD40"/>
    <property type="match status" value="3"/>
</dbReference>
<evidence type="ECO:0000313" key="6">
    <source>
        <dbReference type="Proteomes" id="UP000675881"/>
    </source>
</evidence>
<name>A0A7R8CI28_LEPSM</name>
<evidence type="ECO:0000313" key="5">
    <source>
        <dbReference type="EMBL" id="CAF2796816.1"/>
    </source>
</evidence>
<dbReference type="Pfam" id="PF00400">
    <property type="entry name" value="WD40"/>
    <property type="match status" value="2"/>
</dbReference>
<accession>A0A7R8CI28</accession>
<keyword evidence="3" id="KW-0677">Repeat</keyword>
<proteinExistence type="inferred from homology"/>
<reference evidence="5" key="1">
    <citation type="submission" date="2021-02" db="EMBL/GenBank/DDBJ databases">
        <authorList>
            <person name="Bekaert M."/>
        </authorList>
    </citation>
    <scope>NUCLEOTIDE SEQUENCE</scope>
    <source>
        <strain evidence="5">IoA-00</strain>
    </source>
</reference>
<evidence type="ECO:0000256" key="3">
    <source>
        <dbReference type="ARBA" id="ARBA00022737"/>
    </source>
</evidence>
<sequence length="471" mass="52472">MPHSHSYVPRRRRRCSWSLLMGDGAYPRYLLNREMGLLSTRATGFSTDVNAVVQQNYKNLLKSSPVEETLQFPNIFDPKKDGTHPPGGIYNLEFNTEGSLLAAATENTSVLLFDPNSRKLVNTIVNAHDGCVNCVRFLDSRSFATCSDDTTVALWDARYLKTKVRSLKGHANWVKNIEYSFKENLLVTSGGDQMVISTMNGYILIIHDLSLKTLKKDLEGFKPNLYRLLQSLVIFSSDNRSEWCCVHDLHSYPTNPLEDEMISSSSSDQRSPSFSNEAPQPSNSENIFSRLSNFMSNSLSSPESLDHIIPIRFHRRRGAGVGGGGGGDGEEVEDNSNEETERRPSAELGFSSLRMSVQRMIEDFQNHTQRQNNESDNNQGSSRIFLISPDNNQIFLIGPSSLSSSSSSKESNTGRGLIKEVSFSSDGRIICSPFGFGIRLLGFDSKCSELNRCLSTEQRQLTELGTVTGRT</sequence>
<dbReference type="InterPro" id="IPR039085">
    <property type="entry name" value="DCA10"/>
</dbReference>
<feature type="region of interest" description="Disordered" evidence="4">
    <location>
        <begin position="257"/>
        <end position="286"/>
    </location>
</feature>
<feature type="compositionally biased region" description="Low complexity" evidence="4">
    <location>
        <begin position="263"/>
        <end position="275"/>
    </location>
</feature>
<dbReference type="EMBL" id="HG994589">
    <property type="protein sequence ID" value="CAF2796816.1"/>
    <property type="molecule type" value="Genomic_DNA"/>
</dbReference>
<feature type="region of interest" description="Disordered" evidence="4">
    <location>
        <begin position="319"/>
        <end position="348"/>
    </location>
</feature>
<gene>
    <name evidence="5" type="ORF">LSAA_2384</name>
</gene>
<dbReference type="Proteomes" id="UP000675881">
    <property type="component" value="Chromosome 10"/>
</dbReference>
<dbReference type="AlphaFoldDB" id="A0A7R8CI28"/>
<keyword evidence="2" id="KW-0853">WD repeat</keyword>
<dbReference type="InterPro" id="IPR036322">
    <property type="entry name" value="WD40_repeat_dom_sf"/>
</dbReference>
<dbReference type="Gene3D" id="2.130.10.10">
    <property type="entry name" value="YVTN repeat-like/Quinoprotein amine dehydrogenase"/>
    <property type="match status" value="1"/>
</dbReference>
<dbReference type="OrthoDB" id="20669at2759"/>
<dbReference type="InterPro" id="IPR015943">
    <property type="entry name" value="WD40/YVTN_repeat-like_dom_sf"/>
</dbReference>
<protein>
    <submittedName>
        <fullName evidence="5">DCAF10</fullName>
    </submittedName>
</protein>
<keyword evidence="6" id="KW-1185">Reference proteome</keyword>
<evidence type="ECO:0000256" key="2">
    <source>
        <dbReference type="ARBA" id="ARBA00022574"/>
    </source>
</evidence>
<evidence type="ECO:0000256" key="4">
    <source>
        <dbReference type="SAM" id="MobiDB-lite"/>
    </source>
</evidence>
<dbReference type="GO" id="GO:0080008">
    <property type="term" value="C:Cul4-RING E3 ubiquitin ligase complex"/>
    <property type="evidence" value="ECO:0007669"/>
    <property type="project" value="TreeGrafter"/>
</dbReference>
<feature type="compositionally biased region" description="Acidic residues" evidence="4">
    <location>
        <begin position="328"/>
        <end position="338"/>
    </location>
</feature>
<evidence type="ECO:0000256" key="1">
    <source>
        <dbReference type="ARBA" id="ARBA00005903"/>
    </source>
</evidence>
<comment type="similarity">
    <text evidence="1">Belongs to the WD repeat DCAF10 family.</text>
</comment>
<dbReference type="PANTHER" id="PTHR14588">
    <property type="entry name" value="DDB1- AND CUL4-ASSOCIATED FACTOR 10"/>
    <property type="match status" value="1"/>
</dbReference>